<gene>
    <name evidence="1" type="ORF">CRG98_015494</name>
</gene>
<dbReference type="AlphaFoldDB" id="A0A2I0K7K5"/>
<accession>A0A2I0K7K5</accession>
<evidence type="ECO:0000313" key="2">
    <source>
        <dbReference type="Proteomes" id="UP000233551"/>
    </source>
</evidence>
<evidence type="ECO:0000313" key="1">
    <source>
        <dbReference type="EMBL" id="PKI64150.1"/>
    </source>
</evidence>
<dbReference type="EMBL" id="PGOL01000850">
    <property type="protein sequence ID" value="PKI64150.1"/>
    <property type="molecule type" value="Genomic_DNA"/>
</dbReference>
<organism evidence="1 2">
    <name type="scientific">Punica granatum</name>
    <name type="common">Pomegranate</name>
    <dbReference type="NCBI Taxonomy" id="22663"/>
    <lineage>
        <taxon>Eukaryota</taxon>
        <taxon>Viridiplantae</taxon>
        <taxon>Streptophyta</taxon>
        <taxon>Embryophyta</taxon>
        <taxon>Tracheophyta</taxon>
        <taxon>Spermatophyta</taxon>
        <taxon>Magnoliopsida</taxon>
        <taxon>eudicotyledons</taxon>
        <taxon>Gunneridae</taxon>
        <taxon>Pentapetalae</taxon>
        <taxon>rosids</taxon>
        <taxon>malvids</taxon>
        <taxon>Myrtales</taxon>
        <taxon>Lythraceae</taxon>
        <taxon>Punica</taxon>
    </lineage>
</organism>
<reference evidence="1 2" key="1">
    <citation type="submission" date="2017-11" db="EMBL/GenBank/DDBJ databases">
        <title>De-novo sequencing of pomegranate (Punica granatum L.) genome.</title>
        <authorList>
            <person name="Akparov Z."/>
            <person name="Amiraslanov A."/>
            <person name="Hajiyeva S."/>
            <person name="Abbasov M."/>
            <person name="Kaur K."/>
            <person name="Hamwieh A."/>
            <person name="Solovyev V."/>
            <person name="Salamov A."/>
            <person name="Braich B."/>
            <person name="Kosarev P."/>
            <person name="Mahmoud A."/>
            <person name="Hajiyev E."/>
            <person name="Babayeva S."/>
            <person name="Izzatullayeva V."/>
            <person name="Mammadov A."/>
            <person name="Mammadov A."/>
            <person name="Sharifova S."/>
            <person name="Ojaghi J."/>
            <person name="Eynullazada K."/>
            <person name="Bayramov B."/>
            <person name="Abdulazimova A."/>
            <person name="Shahmuradov I."/>
        </authorList>
    </citation>
    <scope>NUCLEOTIDE SEQUENCE [LARGE SCALE GENOMIC DNA]</scope>
    <source>
        <strain evidence="2">cv. AG2017</strain>
        <tissue evidence="1">Leaf</tissue>
    </source>
</reference>
<name>A0A2I0K7K5_PUNGR</name>
<sequence>MDFSCSDLLATSCLDHRNLLSGSKNSEICGPLTSFDWNEPFSSTHRDLQHRHHLHQPLTHLLAADLAFEGPCPF</sequence>
<comment type="caution">
    <text evidence="1">The sequence shown here is derived from an EMBL/GenBank/DDBJ whole genome shotgun (WGS) entry which is preliminary data.</text>
</comment>
<keyword evidence="2" id="KW-1185">Reference proteome</keyword>
<dbReference type="Proteomes" id="UP000233551">
    <property type="component" value="Unassembled WGS sequence"/>
</dbReference>
<proteinExistence type="predicted"/>
<protein>
    <submittedName>
        <fullName evidence="1">Uncharacterized protein</fullName>
    </submittedName>
</protein>